<keyword evidence="1" id="KW-0732">Signal</keyword>
<protein>
    <submittedName>
        <fullName evidence="3">DUF1080 domain-containing protein</fullName>
    </submittedName>
</protein>
<feature type="signal peptide" evidence="1">
    <location>
        <begin position="1"/>
        <end position="25"/>
    </location>
</feature>
<sequence>MKSKSLTVLMIIVAMVLSLPSIANAQKKVSLNKGFEKLFNGENFDGWHLKLKNGDEAMAQKVYAIEDGMVHVFKNFPDSINLNTGENATHGLFYTNKAYSKYILRFEYKWGEKIANNFDQWQYDAGCYYHVYDDKIWPKGIEYQIRYNHISKRNHTGDFWAAGTSFNWFAAADSITFLLPKDGGIDMGKRKNELYGYAKPKYNALNNKWNKCEIIVMGDKYTIHKLNGVIVNMGINLSHSEGMIGFQSETAEIYYRNIKIKEFDEIVPIERFIKK</sequence>
<dbReference type="EMBL" id="JAKJSC010000002">
    <property type="protein sequence ID" value="MDE5419067.1"/>
    <property type="molecule type" value="Genomic_DNA"/>
</dbReference>
<evidence type="ECO:0000256" key="1">
    <source>
        <dbReference type="SAM" id="SignalP"/>
    </source>
</evidence>
<dbReference type="RefSeq" id="WP_275110396.1">
    <property type="nucleotide sequence ID" value="NZ_JAKJSC010000002.1"/>
</dbReference>
<reference evidence="3 4" key="1">
    <citation type="submission" date="2022-01" db="EMBL/GenBank/DDBJ databases">
        <title>Labilibaculum sp. nov, a marine bacterium isolated from Antarctica.</title>
        <authorList>
            <person name="Dai W."/>
        </authorList>
    </citation>
    <scope>NUCLEOTIDE SEQUENCE [LARGE SCALE GENOMIC DNA]</scope>
    <source>
        <strain evidence="3 4">DW002</strain>
    </source>
</reference>
<dbReference type="Proteomes" id="UP001528920">
    <property type="component" value="Unassembled WGS sequence"/>
</dbReference>
<feature type="chain" id="PRO_5045527859" evidence="1">
    <location>
        <begin position="26"/>
        <end position="275"/>
    </location>
</feature>
<dbReference type="Pfam" id="PF06439">
    <property type="entry name" value="3keto-disac_hyd"/>
    <property type="match status" value="1"/>
</dbReference>
<evidence type="ECO:0000313" key="3">
    <source>
        <dbReference type="EMBL" id="MDE5419067.1"/>
    </source>
</evidence>
<proteinExistence type="predicted"/>
<organism evidence="3 4">
    <name type="scientific">Paralabilibaculum antarcticum</name>
    <dbReference type="NCBI Taxonomy" id="2912572"/>
    <lineage>
        <taxon>Bacteria</taxon>
        <taxon>Pseudomonadati</taxon>
        <taxon>Bacteroidota</taxon>
        <taxon>Bacteroidia</taxon>
        <taxon>Marinilabiliales</taxon>
        <taxon>Marinifilaceae</taxon>
        <taxon>Paralabilibaculum</taxon>
    </lineage>
</organism>
<dbReference type="Gene3D" id="2.60.120.560">
    <property type="entry name" value="Exo-inulinase, domain 1"/>
    <property type="match status" value="1"/>
</dbReference>
<feature type="domain" description="3-keto-alpha-glucoside-1,2-lyase/3-keto-2-hydroxy-glucal hydratase" evidence="2">
    <location>
        <begin position="34"/>
        <end position="261"/>
    </location>
</feature>
<gene>
    <name evidence="3" type="ORF">L3049_13760</name>
</gene>
<dbReference type="InterPro" id="IPR010496">
    <property type="entry name" value="AL/BT2_dom"/>
</dbReference>
<keyword evidence="4" id="KW-1185">Reference proteome</keyword>
<evidence type="ECO:0000259" key="2">
    <source>
        <dbReference type="Pfam" id="PF06439"/>
    </source>
</evidence>
<name>A0ABT5VW96_9BACT</name>
<accession>A0ABT5VW96</accession>
<evidence type="ECO:0000313" key="4">
    <source>
        <dbReference type="Proteomes" id="UP001528920"/>
    </source>
</evidence>
<comment type="caution">
    <text evidence="3">The sequence shown here is derived from an EMBL/GenBank/DDBJ whole genome shotgun (WGS) entry which is preliminary data.</text>
</comment>